<dbReference type="EMBL" id="AMQM01003695">
    <property type="status" value="NOT_ANNOTATED_CDS"/>
    <property type="molecule type" value="Genomic_DNA"/>
</dbReference>
<keyword evidence="5" id="KW-0521">NADP</keyword>
<dbReference type="SUPFAM" id="SSF51735">
    <property type="entry name" value="NAD(P)-binding Rossmann-fold domains"/>
    <property type="match status" value="1"/>
</dbReference>
<dbReference type="Gene3D" id="3.40.50.720">
    <property type="entry name" value="NAD(P)-binding Rossmann-like Domain"/>
    <property type="match status" value="1"/>
</dbReference>
<evidence type="ECO:0000256" key="14">
    <source>
        <dbReference type="ARBA" id="ARBA00048843"/>
    </source>
</evidence>
<keyword evidence="10" id="KW-0275">Fatty acid biosynthesis</keyword>
<keyword evidence="18" id="KW-1185">Reference proteome</keyword>
<dbReference type="CDD" id="cd08290">
    <property type="entry name" value="ETR"/>
    <property type="match status" value="1"/>
</dbReference>
<dbReference type="OMA" id="YGYTQSK"/>
<dbReference type="CTD" id="20203384"/>
<keyword evidence="3" id="KW-0444">Lipid biosynthesis</keyword>
<dbReference type="GeneID" id="20203384"/>
<gene>
    <name evidence="17" type="primary">20203384</name>
    <name evidence="16" type="ORF">HELRODRAFT_170854</name>
</gene>
<dbReference type="InterPro" id="IPR051034">
    <property type="entry name" value="Mito_Enoyl-ACP_Reductase"/>
</dbReference>
<dbReference type="InParanoid" id="T1F3I5"/>
<comment type="subcellular location">
    <subcellularLocation>
        <location evidence="1">Mitochondrion</location>
    </subcellularLocation>
</comment>
<dbReference type="EnsemblMetazoa" id="HelroT170854">
    <property type="protein sequence ID" value="HelroP170854"/>
    <property type="gene ID" value="HelroG170854"/>
</dbReference>
<dbReference type="InterPro" id="IPR036291">
    <property type="entry name" value="NAD(P)-bd_dom_sf"/>
</dbReference>
<dbReference type="AlphaFoldDB" id="T1F3I5"/>
<evidence type="ECO:0000259" key="15">
    <source>
        <dbReference type="SMART" id="SM00829"/>
    </source>
</evidence>
<evidence type="ECO:0000256" key="2">
    <source>
        <dbReference type="ARBA" id="ARBA00010371"/>
    </source>
</evidence>
<dbReference type="GO" id="GO:0141148">
    <property type="term" value="F:enoyl-[acyl-carrier-protein] reductase (NADPH) activity"/>
    <property type="evidence" value="ECO:0007669"/>
    <property type="project" value="UniProtKB-EC"/>
</dbReference>
<sequence length="382" mass="41855">MQLRVTNLLVGSCRSFKVYHSTYSSKVSQKCSSLIYQSNGDPEKVVELIESTLSKPSKSEVMVRMLAATINPADMNMIQGIYPIKPPLPAVGGNEGVGEILMVGSDVKDFQVGDRVLSIIPGWGTWRTHANSRADQFIKISKDLPVVSAATLSVNPCTAYRMLKDFVKLEKGDVIIQNGANSAVGQAVIQIAAELQVRTINIVRNRPDLSKLVDHLNSLGATHVLTDDLLRSPEVKEILEDLPKPKLGLNTVGGKSAADLLKHMEAGSTLVTYGGMSKQPLMVPTGLLIFNDVKLSGFWMSRWTAENMRSQEQRNMIQWLTDLVMAGKLKPPKHEVISFSEFKMGIHKTMQPFTGKKQILLMNGLDGSAVDPSSEKSDPPKT</sequence>
<comment type="catalytic activity">
    <reaction evidence="14">
        <text>a 2,3-saturated acyl-[ACP] + NADP(+) = a (2E)-enoyl-[ACP] + NADPH + H(+)</text>
        <dbReference type="Rhea" id="RHEA:22564"/>
        <dbReference type="Rhea" id="RHEA-COMP:9925"/>
        <dbReference type="Rhea" id="RHEA-COMP:9926"/>
        <dbReference type="ChEBI" id="CHEBI:15378"/>
        <dbReference type="ChEBI" id="CHEBI:57783"/>
        <dbReference type="ChEBI" id="CHEBI:58349"/>
        <dbReference type="ChEBI" id="CHEBI:78784"/>
        <dbReference type="ChEBI" id="CHEBI:78785"/>
        <dbReference type="EC" id="1.3.1.104"/>
    </reaction>
</comment>
<evidence type="ECO:0000313" key="17">
    <source>
        <dbReference type="EnsemblMetazoa" id="HelroP170854"/>
    </source>
</evidence>
<proteinExistence type="inferred from homology"/>
<dbReference type="InterPro" id="IPR011032">
    <property type="entry name" value="GroES-like_sf"/>
</dbReference>
<evidence type="ECO:0000256" key="11">
    <source>
        <dbReference type="ARBA" id="ARBA00038963"/>
    </source>
</evidence>
<dbReference type="InterPro" id="IPR013149">
    <property type="entry name" value="ADH-like_C"/>
</dbReference>
<dbReference type="STRING" id="6412.T1F3I5"/>
<dbReference type="FunFam" id="3.40.50.720:FF:000112">
    <property type="entry name" value="Enoyl-[acyl-carrier-protein] reductase 1, mitochondrial"/>
    <property type="match status" value="1"/>
</dbReference>
<name>T1F3I5_HELRO</name>
<dbReference type="PANTHER" id="PTHR43981:SF2">
    <property type="entry name" value="ENOYL-[ACYL-CARRIER-PROTEIN] REDUCTASE, MITOCHONDRIAL"/>
    <property type="match status" value="1"/>
</dbReference>
<evidence type="ECO:0000256" key="3">
    <source>
        <dbReference type="ARBA" id="ARBA00022516"/>
    </source>
</evidence>
<keyword evidence="4" id="KW-0276">Fatty acid metabolism</keyword>
<dbReference type="Pfam" id="PF00107">
    <property type="entry name" value="ADH_zinc_N"/>
    <property type="match status" value="1"/>
</dbReference>
<evidence type="ECO:0000256" key="9">
    <source>
        <dbReference type="ARBA" id="ARBA00023128"/>
    </source>
</evidence>
<protein>
    <recommendedName>
        <fullName evidence="12">Enoyl-[acyl-carrier-protein] reductase, mitochondrial</fullName>
        <ecNumber evidence="11">1.3.1.104</ecNumber>
    </recommendedName>
    <alternativeName>
        <fullName evidence="13">2-enoyl thioester reductase</fullName>
    </alternativeName>
</protein>
<dbReference type="SMART" id="SM00829">
    <property type="entry name" value="PKS_ER"/>
    <property type="match status" value="1"/>
</dbReference>
<dbReference type="SUPFAM" id="SSF50129">
    <property type="entry name" value="GroES-like"/>
    <property type="match status" value="1"/>
</dbReference>
<dbReference type="OrthoDB" id="7482721at2759"/>
<evidence type="ECO:0000256" key="6">
    <source>
        <dbReference type="ARBA" id="ARBA00022946"/>
    </source>
</evidence>
<keyword evidence="6" id="KW-0809">Transit peptide</keyword>
<evidence type="ECO:0000256" key="12">
    <source>
        <dbReference type="ARBA" id="ARBA00041058"/>
    </source>
</evidence>
<dbReference type="EC" id="1.3.1.104" evidence="11"/>
<dbReference type="KEGG" id="hro:HELRODRAFT_170854"/>
<evidence type="ECO:0000256" key="5">
    <source>
        <dbReference type="ARBA" id="ARBA00022857"/>
    </source>
</evidence>
<accession>T1F3I5</accession>
<keyword evidence="9" id="KW-0496">Mitochondrion</keyword>
<evidence type="ECO:0000313" key="18">
    <source>
        <dbReference type="Proteomes" id="UP000015101"/>
    </source>
</evidence>
<evidence type="ECO:0000256" key="1">
    <source>
        <dbReference type="ARBA" id="ARBA00004173"/>
    </source>
</evidence>
<dbReference type="GO" id="GO:0006633">
    <property type="term" value="P:fatty acid biosynthetic process"/>
    <property type="evidence" value="ECO:0007669"/>
    <property type="project" value="UniProtKB-KW"/>
</dbReference>
<evidence type="ECO:0000256" key="4">
    <source>
        <dbReference type="ARBA" id="ARBA00022832"/>
    </source>
</evidence>
<dbReference type="EMBL" id="KB096275">
    <property type="protein sequence ID" value="ESO06833.1"/>
    <property type="molecule type" value="Genomic_DNA"/>
</dbReference>
<dbReference type="GO" id="GO:0005739">
    <property type="term" value="C:mitochondrion"/>
    <property type="evidence" value="ECO:0000318"/>
    <property type="project" value="GO_Central"/>
</dbReference>
<dbReference type="eggNOG" id="KOG0025">
    <property type="taxonomic scope" value="Eukaryota"/>
</dbReference>
<evidence type="ECO:0000256" key="8">
    <source>
        <dbReference type="ARBA" id="ARBA00023098"/>
    </source>
</evidence>
<dbReference type="FunFam" id="3.90.180.10:FF:000010">
    <property type="entry name" value="Enoyl-[acyl-carrier-protein] reductase, mitochondrial"/>
    <property type="match status" value="1"/>
</dbReference>
<evidence type="ECO:0000256" key="13">
    <source>
        <dbReference type="ARBA" id="ARBA00042123"/>
    </source>
</evidence>
<dbReference type="InterPro" id="IPR020843">
    <property type="entry name" value="ER"/>
</dbReference>
<dbReference type="PANTHER" id="PTHR43981">
    <property type="entry name" value="ENOYL-[ACYL-CARRIER-PROTEIN] REDUCTASE, MITOCHONDRIAL"/>
    <property type="match status" value="1"/>
</dbReference>
<reference evidence="16 18" key="2">
    <citation type="journal article" date="2013" name="Nature">
        <title>Insights into bilaterian evolution from three spiralian genomes.</title>
        <authorList>
            <person name="Simakov O."/>
            <person name="Marletaz F."/>
            <person name="Cho S.J."/>
            <person name="Edsinger-Gonzales E."/>
            <person name="Havlak P."/>
            <person name="Hellsten U."/>
            <person name="Kuo D.H."/>
            <person name="Larsson T."/>
            <person name="Lv J."/>
            <person name="Arendt D."/>
            <person name="Savage R."/>
            <person name="Osoegawa K."/>
            <person name="de Jong P."/>
            <person name="Grimwood J."/>
            <person name="Chapman J.A."/>
            <person name="Shapiro H."/>
            <person name="Aerts A."/>
            <person name="Otillar R.P."/>
            <person name="Terry A.Y."/>
            <person name="Boore J.L."/>
            <person name="Grigoriev I.V."/>
            <person name="Lindberg D.R."/>
            <person name="Seaver E.C."/>
            <person name="Weisblat D.A."/>
            <person name="Putnam N.H."/>
            <person name="Rokhsar D.S."/>
        </authorList>
    </citation>
    <scope>NUCLEOTIDE SEQUENCE</scope>
</reference>
<comment type="similarity">
    <text evidence="2">Belongs to the zinc-containing alcohol dehydrogenase family. Quinone oxidoreductase subfamily.</text>
</comment>
<dbReference type="HOGENOM" id="CLU_026673_17_1_1"/>
<keyword evidence="7" id="KW-0560">Oxidoreductase</keyword>
<evidence type="ECO:0000256" key="7">
    <source>
        <dbReference type="ARBA" id="ARBA00023002"/>
    </source>
</evidence>
<dbReference type="FunCoup" id="T1F3I5">
    <property type="interactions" value="1865"/>
</dbReference>
<organism evidence="17 18">
    <name type="scientific">Helobdella robusta</name>
    <name type="common">Californian leech</name>
    <dbReference type="NCBI Taxonomy" id="6412"/>
    <lineage>
        <taxon>Eukaryota</taxon>
        <taxon>Metazoa</taxon>
        <taxon>Spiralia</taxon>
        <taxon>Lophotrochozoa</taxon>
        <taxon>Annelida</taxon>
        <taxon>Clitellata</taxon>
        <taxon>Hirudinea</taxon>
        <taxon>Rhynchobdellida</taxon>
        <taxon>Glossiphoniidae</taxon>
        <taxon>Helobdella</taxon>
    </lineage>
</organism>
<dbReference type="Pfam" id="PF08240">
    <property type="entry name" value="ADH_N"/>
    <property type="match status" value="1"/>
</dbReference>
<dbReference type="Gene3D" id="3.90.180.10">
    <property type="entry name" value="Medium-chain alcohol dehydrogenases, catalytic domain"/>
    <property type="match status" value="1"/>
</dbReference>
<dbReference type="RefSeq" id="XP_009014929.1">
    <property type="nucleotide sequence ID" value="XM_009016681.1"/>
</dbReference>
<dbReference type="InterPro" id="IPR013154">
    <property type="entry name" value="ADH-like_N"/>
</dbReference>
<evidence type="ECO:0000256" key="10">
    <source>
        <dbReference type="ARBA" id="ARBA00023160"/>
    </source>
</evidence>
<feature type="domain" description="Enoyl reductase (ER)" evidence="15">
    <location>
        <begin position="40"/>
        <end position="361"/>
    </location>
</feature>
<reference evidence="17" key="3">
    <citation type="submission" date="2015-06" db="UniProtKB">
        <authorList>
            <consortium name="EnsemblMetazoa"/>
        </authorList>
    </citation>
    <scope>IDENTIFICATION</scope>
</reference>
<dbReference type="Proteomes" id="UP000015101">
    <property type="component" value="Unassembled WGS sequence"/>
</dbReference>
<evidence type="ECO:0000313" key="16">
    <source>
        <dbReference type="EMBL" id="ESO06833.1"/>
    </source>
</evidence>
<dbReference type="GO" id="GO:0006631">
    <property type="term" value="P:fatty acid metabolic process"/>
    <property type="evidence" value="ECO:0000318"/>
    <property type="project" value="GO_Central"/>
</dbReference>
<reference evidence="18" key="1">
    <citation type="submission" date="2012-12" db="EMBL/GenBank/DDBJ databases">
        <authorList>
            <person name="Hellsten U."/>
            <person name="Grimwood J."/>
            <person name="Chapman J.A."/>
            <person name="Shapiro H."/>
            <person name="Aerts A."/>
            <person name="Otillar R.P."/>
            <person name="Terry A.Y."/>
            <person name="Boore J.L."/>
            <person name="Simakov O."/>
            <person name="Marletaz F."/>
            <person name="Cho S.-J."/>
            <person name="Edsinger-Gonzales E."/>
            <person name="Havlak P."/>
            <person name="Kuo D.-H."/>
            <person name="Larsson T."/>
            <person name="Lv J."/>
            <person name="Arendt D."/>
            <person name="Savage R."/>
            <person name="Osoegawa K."/>
            <person name="de Jong P."/>
            <person name="Lindberg D.R."/>
            <person name="Seaver E.C."/>
            <person name="Weisblat D.A."/>
            <person name="Putnam N.H."/>
            <person name="Grigoriev I.V."/>
            <person name="Rokhsar D.S."/>
        </authorList>
    </citation>
    <scope>NUCLEOTIDE SEQUENCE</scope>
</reference>
<keyword evidence="8" id="KW-0443">Lipid metabolism</keyword>